<dbReference type="VEuPathDB" id="PlasmoDB:PocGH01_04027000"/>
<dbReference type="AlphaFoldDB" id="A0A1C3KNZ3"/>
<dbReference type="EMBL" id="LT594508">
    <property type="protein sequence ID" value="SBT75756.1"/>
    <property type="molecule type" value="Genomic_DNA"/>
</dbReference>
<name>A0A1C3KNZ3_PLAOA</name>
<accession>A0A1C3KNZ3</accession>
<gene>
    <name evidence="1" type="primary">PowCR01_040022400</name>
    <name evidence="1" type="ORF">POWCR01_040022400</name>
</gene>
<evidence type="ECO:0000313" key="1">
    <source>
        <dbReference type="EMBL" id="SBT75756.1"/>
    </source>
</evidence>
<protein>
    <submittedName>
        <fullName evidence="1">Uncharacterized protein</fullName>
    </submittedName>
</protein>
<sequence>MQNKLVRLFPTEPTGCLVKVKNVALFEKEIDIKHFLEHIVDVCLMQTNFAKNEAYVLLHSMEEVSHLMRLYPIISKNMAFIHSNGDNVEIEVFNKDEERIFWRVAKRNNANFYVCCNVHK</sequence>
<dbReference type="VEuPathDB" id="PlasmoDB:POWCR01_040022400"/>
<dbReference type="OrthoDB" id="375014at2759"/>
<organism evidence="1 2">
    <name type="scientific">Plasmodium ovale</name>
    <name type="common">malaria parasite P. ovale</name>
    <dbReference type="NCBI Taxonomy" id="36330"/>
    <lineage>
        <taxon>Eukaryota</taxon>
        <taxon>Sar</taxon>
        <taxon>Alveolata</taxon>
        <taxon>Apicomplexa</taxon>
        <taxon>Aconoidasida</taxon>
        <taxon>Haemosporida</taxon>
        <taxon>Plasmodiidae</taxon>
        <taxon>Plasmodium</taxon>
        <taxon>Plasmodium (Plasmodium)</taxon>
    </lineage>
</organism>
<dbReference type="Proteomes" id="UP000243200">
    <property type="component" value="Chromosome 4"/>
</dbReference>
<dbReference type="InterPro" id="IPR012677">
    <property type="entry name" value="Nucleotide-bd_a/b_plait_sf"/>
</dbReference>
<evidence type="ECO:0000313" key="2">
    <source>
        <dbReference type="Proteomes" id="UP000243200"/>
    </source>
</evidence>
<dbReference type="Gene3D" id="3.30.70.330">
    <property type="match status" value="1"/>
</dbReference>
<reference evidence="1 2" key="1">
    <citation type="submission" date="2016-06" db="EMBL/GenBank/DDBJ databases">
        <authorList>
            <consortium name="Pathogen Informatics"/>
        </authorList>
    </citation>
    <scope>NUCLEOTIDE SEQUENCE [LARGE SCALE GENOMIC DNA]</scope>
    <source>
        <strain evidence="1">PowCR01</strain>
    </source>
</reference>
<proteinExistence type="predicted"/>